<evidence type="ECO:0000313" key="3">
    <source>
        <dbReference type="Proteomes" id="UP000799302"/>
    </source>
</evidence>
<sequence length="222" mass="24336">MDLARDASTSTSATTISLIWEGISSIRALLEVIEDVDEDGAFLPADLNDFQSQLAITEAELENQSSQAAQWFSSTNPNALLVNSLKAVLGLENLFQEIVRSTSELEEAQKHLTISWRSEELPLLRQRILTYTSALKLHTKISLVRDRAGGLSQTPEDWNVETGSQGQYSPGTTNKSFLNNVSWNKLSVNEDLYSAHDSRIAQALICGPLGRLLDEPGGDAFG</sequence>
<reference evidence="2" key="1">
    <citation type="journal article" date="2020" name="Stud. Mycol.">
        <title>101 Dothideomycetes genomes: a test case for predicting lifestyles and emergence of pathogens.</title>
        <authorList>
            <person name="Haridas S."/>
            <person name="Albert R."/>
            <person name="Binder M."/>
            <person name="Bloem J."/>
            <person name="Labutti K."/>
            <person name="Salamov A."/>
            <person name="Andreopoulos B."/>
            <person name="Baker S."/>
            <person name="Barry K."/>
            <person name="Bills G."/>
            <person name="Bluhm B."/>
            <person name="Cannon C."/>
            <person name="Castanera R."/>
            <person name="Culley D."/>
            <person name="Daum C."/>
            <person name="Ezra D."/>
            <person name="Gonzalez J."/>
            <person name="Henrissat B."/>
            <person name="Kuo A."/>
            <person name="Liang C."/>
            <person name="Lipzen A."/>
            <person name="Lutzoni F."/>
            <person name="Magnuson J."/>
            <person name="Mondo S."/>
            <person name="Nolan M."/>
            <person name="Ohm R."/>
            <person name="Pangilinan J."/>
            <person name="Park H.-J."/>
            <person name="Ramirez L."/>
            <person name="Alfaro M."/>
            <person name="Sun H."/>
            <person name="Tritt A."/>
            <person name="Yoshinaga Y."/>
            <person name="Zwiers L.-H."/>
            <person name="Turgeon B."/>
            <person name="Goodwin S."/>
            <person name="Spatafora J."/>
            <person name="Crous P."/>
            <person name="Grigoriev I."/>
        </authorList>
    </citation>
    <scope>NUCLEOTIDE SEQUENCE</scope>
    <source>
        <strain evidence="2">CBS 115976</strain>
    </source>
</reference>
<evidence type="ECO:0000256" key="1">
    <source>
        <dbReference type="SAM" id="MobiDB-lite"/>
    </source>
</evidence>
<feature type="region of interest" description="Disordered" evidence="1">
    <location>
        <begin position="152"/>
        <end position="172"/>
    </location>
</feature>
<dbReference type="EMBL" id="MU004239">
    <property type="protein sequence ID" value="KAF2666109.1"/>
    <property type="molecule type" value="Genomic_DNA"/>
</dbReference>
<dbReference type="AlphaFoldDB" id="A0A6A6U1E7"/>
<gene>
    <name evidence="2" type="ORF">BT63DRAFT_49914</name>
</gene>
<dbReference type="Proteomes" id="UP000799302">
    <property type="component" value="Unassembled WGS sequence"/>
</dbReference>
<accession>A0A6A6U1E7</accession>
<evidence type="ECO:0000313" key="2">
    <source>
        <dbReference type="EMBL" id="KAF2666109.1"/>
    </source>
</evidence>
<keyword evidence="3" id="KW-1185">Reference proteome</keyword>
<organism evidence="2 3">
    <name type="scientific">Microthyrium microscopicum</name>
    <dbReference type="NCBI Taxonomy" id="703497"/>
    <lineage>
        <taxon>Eukaryota</taxon>
        <taxon>Fungi</taxon>
        <taxon>Dikarya</taxon>
        <taxon>Ascomycota</taxon>
        <taxon>Pezizomycotina</taxon>
        <taxon>Dothideomycetes</taxon>
        <taxon>Dothideomycetes incertae sedis</taxon>
        <taxon>Microthyriales</taxon>
        <taxon>Microthyriaceae</taxon>
        <taxon>Microthyrium</taxon>
    </lineage>
</organism>
<protein>
    <submittedName>
        <fullName evidence="2">Uncharacterized protein</fullName>
    </submittedName>
</protein>
<name>A0A6A6U1E7_9PEZI</name>
<proteinExistence type="predicted"/>